<name>K1T1M6_9ZZZZ</name>
<sequence length="143" mass="15973">LSHAIIRQLTFECGYSSTSLKERIYTTFEEGVIDMAGILIYTTSSDSDGSLGGLVKQGRTKNLNIVLEKTLESMAWCSTDPLCIEKEQSGYKNLNLAACHACTLLPETSCELRNVLLDRAAIRGTLDTPKIGFLREFYRNEER</sequence>
<accession>K1T1M6</accession>
<evidence type="ECO:0000259" key="1">
    <source>
        <dbReference type="Pfam" id="PF09369"/>
    </source>
</evidence>
<dbReference type="AlphaFoldDB" id="K1T1M6"/>
<dbReference type="Pfam" id="PF09369">
    <property type="entry name" value="MZB"/>
    <property type="match status" value="1"/>
</dbReference>
<feature type="non-terminal residue" evidence="2">
    <location>
        <position position="1"/>
    </location>
</feature>
<comment type="caution">
    <text evidence="2">The sequence shown here is derived from an EMBL/GenBank/DDBJ whole genome shotgun (WGS) entry which is preliminary data.</text>
</comment>
<feature type="domain" description="MrfA-like Zn-binding" evidence="1">
    <location>
        <begin position="1"/>
        <end position="103"/>
    </location>
</feature>
<organism evidence="2">
    <name type="scientific">human gut metagenome</name>
    <dbReference type="NCBI Taxonomy" id="408170"/>
    <lineage>
        <taxon>unclassified sequences</taxon>
        <taxon>metagenomes</taxon>
        <taxon>organismal metagenomes</taxon>
    </lineage>
</organism>
<gene>
    <name evidence="2" type="ORF">OBE_07285</name>
</gene>
<protein>
    <recommendedName>
        <fullName evidence="1">MrfA-like Zn-binding domain-containing protein</fullName>
    </recommendedName>
</protein>
<evidence type="ECO:0000313" key="2">
    <source>
        <dbReference type="EMBL" id="EKC63778.1"/>
    </source>
</evidence>
<dbReference type="EMBL" id="AJWZ01005008">
    <property type="protein sequence ID" value="EKC63778.1"/>
    <property type="molecule type" value="Genomic_DNA"/>
</dbReference>
<dbReference type="InterPro" id="IPR018973">
    <property type="entry name" value="MZB"/>
</dbReference>
<proteinExistence type="predicted"/>
<reference evidence="2" key="1">
    <citation type="journal article" date="2013" name="Environ. Microbiol.">
        <title>Microbiota from the distal guts of lean and obese adolescents exhibit partial functional redundancy besides clear differences in community structure.</title>
        <authorList>
            <person name="Ferrer M."/>
            <person name="Ruiz A."/>
            <person name="Lanza F."/>
            <person name="Haange S.B."/>
            <person name="Oberbach A."/>
            <person name="Till H."/>
            <person name="Bargiela R."/>
            <person name="Campoy C."/>
            <person name="Segura M.T."/>
            <person name="Richter M."/>
            <person name="von Bergen M."/>
            <person name="Seifert J."/>
            <person name="Suarez A."/>
        </authorList>
    </citation>
    <scope>NUCLEOTIDE SEQUENCE</scope>
</reference>